<evidence type="ECO:0000256" key="1">
    <source>
        <dbReference type="ARBA" id="ARBA00004370"/>
    </source>
</evidence>
<sequence>MVTTRSLKSSFVFMQIPVTIHNIQVDCPSGKRWHRGMGYIEALRPFVPMLTLMTFSIAWAVFSPTDMVNRRPRLFLYCLVTVASNVCCELILAQMSKSRAPVYNWLVLLYSLVVCGLCLNRHTLWIARMELSCLVLLSCYVTLKHLIYAVNLVSEIANTLDVPVFRVKPVH</sequence>
<reference evidence="5" key="1">
    <citation type="submission" date="2019-07" db="EMBL/GenBank/DDBJ databases">
        <title>Annotation for the trematode Paragonimus miyazaki's.</title>
        <authorList>
            <person name="Choi Y.-J."/>
        </authorList>
    </citation>
    <scope>NUCLEOTIDE SEQUENCE</scope>
    <source>
        <strain evidence="5">Japan</strain>
    </source>
</reference>
<dbReference type="EMBL" id="JTDE01009113">
    <property type="protein sequence ID" value="KAF7234622.1"/>
    <property type="molecule type" value="Genomic_DNA"/>
</dbReference>
<dbReference type="OrthoDB" id="196717at2759"/>
<dbReference type="GO" id="GO:0006646">
    <property type="term" value="P:phosphatidylethanolamine biosynthetic process"/>
    <property type="evidence" value="ECO:0007669"/>
    <property type="project" value="TreeGrafter"/>
</dbReference>
<dbReference type="GO" id="GO:0005789">
    <property type="term" value="C:endoplasmic reticulum membrane"/>
    <property type="evidence" value="ECO:0007669"/>
    <property type="project" value="TreeGrafter"/>
</dbReference>
<protein>
    <submittedName>
        <fullName evidence="5">Uncharacterized protein</fullName>
    </submittedName>
</protein>
<dbReference type="GO" id="GO:0005794">
    <property type="term" value="C:Golgi apparatus"/>
    <property type="evidence" value="ECO:0007669"/>
    <property type="project" value="TreeGrafter"/>
</dbReference>
<evidence type="ECO:0000256" key="4">
    <source>
        <dbReference type="SAM" id="Phobius"/>
    </source>
</evidence>
<keyword evidence="6" id="KW-1185">Reference proteome</keyword>
<dbReference type="AlphaFoldDB" id="A0A8S9YDW8"/>
<evidence type="ECO:0000313" key="5">
    <source>
        <dbReference type="EMBL" id="KAF7234622.1"/>
    </source>
</evidence>
<feature type="transmembrane region" description="Helical" evidence="4">
    <location>
        <begin position="102"/>
        <end position="119"/>
    </location>
</feature>
<keyword evidence="4" id="KW-1133">Transmembrane helix</keyword>
<comment type="subcellular location">
    <subcellularLocation>
        <location evidence="1">Membrane</location>
    </subcellularLocation>
</comment>
<feature type="transmembrane region" description="Helical" evidence="4">
    <location>
        <begin position="131"/>
        <end position="150"/>
    </location>
</feature>
<dbReference type="InterPro" id="IPR014472">
    <property type="entry name" value="CHOPT"/>
</dbReference>
<dbReference type="PANTHER" id="PTHR10414:SF71">
    <property type="entry name" value="FI05338P"/>
    <property type="match status" value="1"/>
</dbReference>
<accession>A0A8S9YDW8</accession>
<name>A0A8S9YDW8_9TREM</name>
<evidence type="ECO:0000313" key="6">
    <source>
        <dbReference type="Proteomes" id="UP000822476"/>
    </source>
</evidence>
<keyword evidence="4" id="KW-0812">Transmembrane</keyword>
<comment type="caution">
    <text evidence="5">The sequence shown here is derived from an EMBL/GenBank/DDBJ whole genome shotgun (WGS) entry which is preliminary data.</text>
</comment>
<proteinExistence type="inferred from homology"/>
<comment type="similarity">
    <text evidence="2">Belongs to the CDP-alcohol phosphatidyltransferase class-I family.</text>
</comment>
<feature type="transmembrane region" description="Helical" evidence="4">
    <location>
        <begin position="42"/>
        <end position="62"/>
    </location>
</feature>
<dbReference type="Proteomes" id="UP000822476">
    <property type="component" value="Unassembled WGS sequence"/>
</dbReference>
<evidence type="ECO:0000256" key="3">
    <source>
        <dbReference type="ARBA" id="ARBA00023136"/>
    </source>
</evidence>
<keyword evidence="3 4" id="KW-0472">Membrane</keyword>
<organism evidence="5 6">
    <name type="scientific">Paragonimus skrjabini miyazakii</name>
    <dbReference type="NCBI Taxonomy" id="59628"/>
    <lineage>
        <taxon>Eukaryota</taxon>
        <taxon>Metazoa</taxon>
        <taxon>Spiralia</taxon>
        <taxon>Lophotrochozoa</taxon>
        <taxon>Platyhelminthes</taxon>
        <taxon>Trematoda</taxon>
        <taxon>Digenea</taxon>
        <taxon>Plagiorchiida</taxon>
        <taxon>Troglotremata</taxon>
        <taxon>Troglotrematidae</taxon>
        <taxon>Paragonimus</taxon>
    </lineage>
</organism>
<dbReference type="PANTHER" id="PTHR10414">
    <property type="entry name" value="ETHANOLAMINEPHOSPHOTRANSFERASE"/>
    <property type="match status" value="1"/>
</dbReference>
<dbReference type="GO" id="GO:0004307">
    <property type="term" value="F:ethanolaminephosphotransferase activity"/>
    <property type="evidence" value="ECO:0007669"/>
    <property type="project" value="TreeGrafter"/>
</dbReference>
<feature type="transmembrane region" description="Helical" evidence="4">
    <location>
        <begin position="74"/>
        <end position="96"/>
    </location>
</feature>
<gene>
    <name evidence="5" type="ORF">EG68_11858</name>
</gene>
<evidence type="ECO:0000256" key="2">
    <source>
        <dbReference type="ARBA" id="ARBA00010441"/>
    </source>
</evidence>